<dbReference type="AlphaFoldDB" id="A0A1S0ZHK6"/>
<proteinExistence type="predicted"/>
<protein>
    <submittedName>
        <fullName evidence="2">Uncharacterized protein</fullName>
    </submittedName>
</protein>
<gene>
    <name evidence="2" type="ORF">A7T00_10495</name>
</gene>
<keyword evidence="1" id="KW-0472">Membrane</keyword>
<evidence type="ECO:0000256" key="1">
    <source>
        <dbReference type="SAM" id="Phobius"/>
    </source>
</evidence>
<organism evidence="2">
    <name type="scientific">Salmonella enterica subsp. enterica serovar Saintpaul</name>
    <dbReference type="NCBI Taxonomy" id="90105"/>
    <lineage>
        <taxon>Bacteria</taxon>
        <taxon>Pseudomonadati</taxon>
        <taxon>Pseudomonadota</taxon>
        <taxon>Gammaproteobacteria</taxon>
        <taxon>Enterobacterales</taxon>
        <taxon>Enterobacteriaceae</taxon>
        <taxon>Salmonella</taxon>
    </lineage>
</organism>
<keyword evidence="1" id="KW-0812">Transmembrane</keyword>
<evidence type="ECO:0000313" key="2">
    <source>
        <dbReference type="EMBL" id="OHG66970.1"/>
    </source>
</evidence>
<dbReference type="EMBL" id="MLZC01000004">
    <property type="protein sequence ID" value="OHG66970.1"/>
    <property type="molecule type" value="Genomic_DNA"/>
</dbReference>
<keyword evidence="1" id="KW-1133">Transmembrane helix</keyword>
<sequence length="89" mass="10221">MKVSLLDRSLQFLSGAIIVVCLLVIFTSLINMYQSGARLTKTIEEKKSVSNYEVSHAHNDLVESLDRINKRLDETNMLLKQIQNEVEKR</sequence>
<reference evidence="2" key="1">
    <citation type="submission" date="2016-09" db="EMBL/GenBank/DDBJ databases">
        <title>Whole genome sequencing of Salmonella enterica.</title>
        <authorList>
            <person name="Bell R."/>
        </authorList>
    </citation>
    <scope>NUCLEOTIDE SEQUENCE [LARGE SCALE GENOMIC DNA]</scope>
    <source>
        <strain evidence="2">CFSAN044978</strain>
    </source>
</reference>
<accession>A0A1S0ZHK6</accession>
<dbReference type="RefSeq" id="WP_070794330.1">
    <property type="nucleotide sequence ID" value="NZ_QWDP01000006.1"/>
</dbReference>
<feature type="transmembrane region" description="Helical" evidence="1">
    <location>
        <begin position="12"/>
        <end position="33"/>
    </location>
</feature>
<name>A0A1S0ZHK6_SALET</name>
<comment type="caution">
    <text evidence="2">The sequence shown here is derived from an EMBL/GenBank/DDBJ whole genome shotgun (WGS) entry which is preliminary data.</text>
</comment>